<evidence type="ECO:0000256" key="1">
    <source>
        <dbReference type="ARBA" id="ARBA00004167"/>
    </source>
</evidence>
<keyword evidence="4 6" id="KW-0472">Membrane</keyword>
<comment type="subcellular location">
    <subcellularLocation>
        <location evidence="1">Membrane</location>
        <topology evidence="1">Single-pass membrane protein</topology>
    </subcellularLocation>
</comment>
<dbReference type="Proteomes" id="UP000800092">
    <property type="component" value="Unassembled WGS sequence"/>
</dbReference>
<evidence type="ECO:0000256" key="6">
    <source>
        <dbReference type="SAM" id="Phobius"/>
    </source>
</evidence>
<evidence type="ECO:0000256" key="5">
    <source>
        <dbReference type="SAM" id="MobiDB-lite"/>
    </source>
</evidence>
<protein>
    <recommendedName>
        <fullName evidence="10">Mid2 domain-containing protein</fullName>
    </recommendedName>
</protein>
<sequence length="429" mass="45747">MNMVALNRKAGIACLLFTSLMSKAIAQTPSEQQTISNPGSQASPTSPLAANPSSESSPDNSGIISSLWAGGESLLSSLYPSTSIGNIATLTWPTSVAIGSSTVSVPHSSVSRPSSTSPTASNTGISSNSASSSSASPKTTTPSKSATSSQTATSSSNSETSSDSAASSPNTAHAVEPTQTPSDTQPVPVKKSDDHKKIIGIVLGVVFGLILIAVAICIFLLYRRRRRRQRILRQYESPAGESEIQSWRQPSNNIQVSQAPDRYTMLAPPPTSRYQPSTPYQKLNNPYQNDQAIQHLEGAAPYAAPYESAVGEPNPFYTAEERRSLRANGPFSNDHAHLSYDSAEPNRPPTPFMSALFQNPTRKPLPPRKSPNRASYNAVHYPTNSETSDFNFGFTQSKGDDFGDLGGAANHSASGEDWDQRAVHPAYRS</sequence>
<dbReference type="PANTHER" id="PTHR15549">
    <property type="entry name" value="PAIRED IMMUNOGLOBULIN-LIKE TYPE 2 RECEPTOR"/>
    <property type="match status" value="1"/>
</dbReference>
<feature type="region of interest" description="Disordered" evidence="5">
    <location>
        <begin position="28"/>
        <end position="62"/>
    </location>
</feature>
<reference evidence="8" key="1">
    <citation type="journal article" date="2020" name="Stud. Mycol.">
        <title>101 Dothideomycetes genomes: a test case for predicting lifestyles and emergence of pathogens.</title>
        <authorList>
            <person name="Haridas S."/>
            <person name="Albert R."/>
            <person name="Binder M."/>
            <person name="Bloem J."/>
            <person name="Labutti K."/>
            <person name="Salamov A."/>
            <person name="Andreopoulos B."/>
            <person name="Baker S."/>
            <person name="Barry K."/>
            <person name="Bills G."/>
            <person name="Bluhm B."/>
            <person name="Cannon C."/>
            <person name="Castanera R."/>
            <person name="Culley D."/>
            <person name="Daum C."/>
            <person name="Ezra D."/>
            <person name="Gonzalez J."/>
            <person name="Henrissat B."/>
            <person name="Kuo A."/>
            <person name="Liang C."/>
            <person name="Lipzen A."/>
            <person name="Lutzoni F."/>
            <person name="Magnuson J."/>
            <person name="Mondo S."/>
            <person name="Nolan M."/>
            <person name="Ohm R."/>
            <person name="Pangilinan J."/>
            <person name="Park H.-J."/>
            <person name="Ramirez L."/>
            <person name="Alfaro M."/>
            <person name="Sun H."/>
            <person name="Tritt A."/>
            <person name="Yoshinaga Y."/>
            <person name="Zwiers L.-H."/>
            <person name="Turgeon B."/>
            <person name="Goodwin S."/>
            <person name="Spatafora J."/>
            <person name="Crous P."/>
            <person name="Grigoriev I."/>
        </authorList>
    </citation>
    <scope>NUCLEOTIDE SEQUENCE</scope>
    <source>
        <strain evidence="8">Tuck. ex Michener</strain>
    </source>
</reference>
<evidence type="ECO:0008006" key="10">
    <source>
        <dbReference type="Google" id="ProtNLM"/>
    </source>
</evidence>
<evidence type="ECO:0000313" key="8">
    <source>
        <dbReference type="EMBL" id="KAF2233199.1"/>
    </source>
</evidence>
<keyword evidence="7" id="KW-0732">Signal</keyword>
<dbReference type="GO" id="GO:0071944">
    <property type="term" value="C:cell periphery"/>
    <property type="evidence" value="ECO:0007669"/>
    <property type="project" value="UniProtKB-ARBA"/>
</dbReference>
<accession>A0A6A6H5R1</accession>
<evidence type="ECO:0000256" key="4">
    <source>
        <dbReference type="ARBA" id="ARBA00023136"/>
    </source>
</evidence>
<keyword evidence="2 6" id="KW-0812">Transmembrane</keyword>
<feature type="compositionally biased region" description="Polar residues" evidence="5">
    <location>
        <begin position="382"/>
        <end position="397"/>
    </location>
</feature>
<feature type="chain" id="PRO_5025348510" description="Mid2 domain-containing protein" evidence="7">
    <location>
        <begin position="27"/>
        <end position="429"/>
    </location>
</feature>
<keyword evidence="3 6" id="KW-1133">Transmembrane helix</keyword>
<keyword evidence="9" id="KW-1185">Reference proteome</keyword>
<dbReference type="EMBL" id="ML991809">
    <property type="protein sequence ID" value="KAF2233199.1"/>
    <property type="molecule type" value="Genomic_DNA"/>
</dbReference>
<evidence type="ECO:0000256" key="2">
    <source>
        <dbReference type="ARBA" id="ARBA00022692"/>
    </source>
</evidence>
<proteinExistence type="predicted"/>
<feature type="region of interest" description="Disordered" evidence="5">
    <location>
        <begin position="327"/>
        <end position="429"/>
    </location>
</feature>
<gene>
    <name evidence="8" type="ORF">EV356DRAFT_504055</name>
</gene>
<dbReference type="InterPro" id="IPR051694">
    <property type="entry name" value="Immunoregulatory_rcpt-like"/>
</dbReference>
<dbReference type="GO" id="GO:0016020">
    <property type="term" value="C:membrane"/>
    <property type="evidence" value="ECO:0007669"/>
    <property type="project" value="UniProtKB-SubCell"/>
</dbReference>
<organism evidence="8 9">
    <name type="scientific">Viridothelium virens</name>
    <name type="common">Speckled blister lichen</name>
    <name type="synonym">Trypethelium virens</name>
    <dbReference type="NCBI Taxonomy" id="1048519"/>
    <lineage>
        <taxon>Eukaryota</taxon>
        <taxon>Fungi</taxon>
        <taxon>Dikarya</taxon>
        <taxon>Ascomycota</taxon>
        <taxon>Pezizomycotina</taxon>
        <taxon>Dothideomycetes</taxon>
        <taxon>Dothideomycetes incertae sedis</taxon>
        <taxon>Trypetheliales</taxon>
        <taxon>Trypetheliaceae</taxon>
        <taxon>Viridothelium</taxon>
    </lineage>
</organism>
<evidence type="ECO:0000256" key="3">
    <source>
        <dbReference type="ARBA" id="ARBA00022989"/>
    </source>
</evidence>
<feature type="signal peptide" evidence="7">
    <location>
        <begin position="1"/>
        <end position="26"/>
    </location>
</feature>
<feature type="compositionally biased region" description="Low complexity" evidence="5">
    <location>
        <begin position="103"/>
        <end position="172"/>
    </location>
</feature>
<name>A0A6A6H5R1_VIRVR</name>
<dbReference type="AlphaFoldDB" id="A0A6A6H5R1"/>
<feature type="region of interest" description="Disordered" evidence="5">
    <location>
        <begin position="103"/>
        <end position="192"/>
    </location>
</feature>
<evidence type="ECO:0000256" key="7">
    <source>
        <dbReference type="SAM" id="SignalP"/>
    </source>
</evidence>
<feature type="transmembrane region" description="Helical" evidence="6">
    <location>
        <begin position="198"/>
        <end position="222"/>
    </location>
</feature>
<dbReference type="OrthoDB" id="3883986at2759"/>
<evidence type="ECO:0000313" key="9">
    <source>
        <dbReference type="Proteomes" id="UP000800092"/>
    </source>
</evidence>